<organism evidence="2 3">
    <name type="scientific">Pedobacter lusitanus</name>
    <dbReference type="NCBI Taxonomy" id="1503925"/>
    <lineage>
        <taxon>Bacteria</taxon>
        <taxon>Pseudomonadati</taxon>
        <taxon>Bacteroidota</taxon>
        <taxon>Sphingobacteriia</taxon>
        <taxon>Sphingobacteriales</taxon>
        <taxon>Sphingobacteriaceae</taxon>
        <taxon>Pedobacter</taxon>
    </lineage>
</organism>
<dbReference type="AlphaFoldDB" id="A0A0D0GPW4"/>
<gene>
    <name evidence="2" type="ORF">TH53_05080</name>
</gene>
<accession>A0A0D0GPW4</accession>
<comment type="caution">
    <text evidence="2">The sequence shown here is derived from an EMBL/GenBank/DDBJ whole genome shotgun (WGS) entry which is preliminary data.</text>
</comment>
<protein>
    <recommendedName>
        <fullName evidence="4">Nicotinic acid mononucleotide adenyltransferase</fullName>
    </recommendedName>
</protein>
<keyword evidence="1" id="KW-0732">Signal</keyword>
<dbReference type="RefSeq" id="WP_041879046.1">
    <property type="nucleotide sequence ID" value="NZ_CP157278.1"/>
</dbReference>
<evidence type="ECO:0000256" key="1">
    <source>
        <dbReference type="SAM" id="SignalP"/>
    </source>
</evidence>
<proteinExistence type="predicted"/>
<evidence type="ECO:0000313" key="3">
    <source>
        <dbReference type="Proteomes" id="UP000032049"/>
    </source>
</evidence>
<evidence type="ECO:0000313" key="2">
    <source>
        <dbReference type="EMBL" id="KIO78220.1"/>
    </source>
</evidence>
<name>A0A0D0GPW4_9SPHI</name>
<dbReference type="Proteomes" id="UP000032049">
    <property type="component" value="Unassembled WGS sequence"/>
</dbReference>
<evidence type="ECO:0008006" key="4">
    <source>
        <dbReference type="Google" id="ProtNLM"/>
    </source>
</evidence>
<keyword evidence="3" id="KW-1185">Reference proteome</keyword>
<feature type="signal peptide" evidence="1">
    <location>
        <begin position="1"/>
        <end position="25"/>
    </location>
</feature>
<reference evidence="2 3" key="1">
    <citation type="submission" date="2015-01" db="EMBL/GenBank/DDBJ databases">
        <title>Draft genome sequence of Pedobacter sp. NL19 isolated from sludge of an effluent treatment pond in an abandoned uranium mine.</title>
        <authorList>
            <person name="Santos T."/>
            <person name="Caetano T."/>
            <person name="Covas C."/>
            <person name="Cruz A."/>
            <person name="Mendo S."/>
        </authorList>
    </citation>
    <scope>NUCLEOTIDE SEQUENCE [LARGE SCALE GENOMIC DNA]</scope>
    <source>
        <strain evidence="2 3">NL19</strain>
    </source>
</reference>
<feature type="chain" id="PRO_5002211102" description="Nicotinic acid mononucleotide adenyltransferase" evidence="1">
    <location>
        <begin position="26"/>
        <end position="112"/>
    </location>
</feature>
<sequence>MRKLIISAMIAGFMLASLSIQPVMAAATGAIVKAKSTSINYGKVKQGRYIVTLYGDSAQNFTSAEVFDTISGTWLNVTSITGKIYPDGKASAVIRYDNGTRTLYVVNQLFIE</sequence>
<dbReference type="EMBL" id="JXRA01000019">
    <property type="protein sequence ID" value="KIO78220.1"/>
    <property type="molecule type" value="Genomic_DNA"/>
</dbReference>
<dbReference type="OrthoDB" id="767701at2"/>